<evidence type="ECO:0000256" key="8">
    <source>
        <dbReference type="ARBA" id="ARBA00023012"/>
    </source>
</evidence>
<keyword evidence="16" id="KW-1185">Reference proteome</keyword>
<dbReference type="Pfam" id="PF02518">
    <property type="entry name" value="HATPase_c"/>
    <property type="match status" value="1"/>
</dbReference>
<dbReference type="SUPFAM" id="SSF55874">
    <property type="entry name" value="ATPase domain of HSP90 chaperone/DNA topoisomerase II/histidine kinase"/>
    <property type="match status" value="1"/>
</dbReference>
<dbReference type="InterPro" id="IPR000700">
    <property type="entry name" value="PAS-assoc_C"/>
</dbReference>
<dbReference type="SUPFAM" id="SSF55785">
    <property type="entry name" value="PYP-like sensor domain (PAS domain)"/>
    <property type="match status" value="2"/>
</dbReference>
<dbReference type="InterPro" id="IPR003594">
    <property type="entry name" value="HATPase_dom"/>
</dbReference>
<evidence type="ECO:0000256" key="6">
    <source>
        <dbReference type="ARBA" id="ARBA00022777"/>
    </source>
</evidence>
<dbReference type="InterPro" id="IPR000014">
    <property type="entry name" value="PAS"/>
</dbReference>
<dbReference type="GO" id="GO:0000155">
    <property type="term" value="F:phosphorelay sensor kinase activity"/>
    <property type="evidence" value="ECO:0007669"/>
    <property type="project" value="InterPro"/>
</dbReference>
<dbReference type="PANTHER" id="PTHR43065">
    <property type="entry name" value="SENSOR HISTIDINE KINASE"/>
    <property type="match status" value="1"/>
</dbReference>
<dbReference type="PROSITE" id="PS50113">
    <property type="entry name" value="PAC"/>
    <property type="match status" value="1"/>
</dbReference>
<proteinExistence type="predicted"/>
<feature type="coiled-coil region" evidence="10">
    <location>
        <begin position="131"/>
        <end position="168"/>
    </location>
</feature>
<dbReference type="InterPro" id="IPR003661">
    <property type="entry name" value="HisK_dim/P_dom"/>
</dbReference>
<feature type="modified residue" description="4-aspartylphosphate" evidence="9">
    <location>
        <position position="57"/>
    </location>
</feature>
<evidence type="ECO:0000256" key="7">
    <source>
        <dbReference type="ARBA" id="ARBA00022840"/>
    </source>
</evidence>
<dbReference type="Pfam" id="PF00512">
    <property type="entry name" value="HisKA"/>
    <property type="match status" value="1"/>
</dbReference>
<keyword evidence="10" id="KW-0175">Coiled coil</keyword>
<evidence type="ECO:0000313" key="16">
    <source>
        <dbReference type="Proteomes" id="UP000193006"/>
    </source>
</evidence>
<dbReference type="Pfam" id="PF00072">
    <property type="entry name" value="Response_reg"/>
    <property type="match status" value="1"/>
</dbReference>
<dbReference type="InterPro" id="IPR001610">
    <property type="entry name" value="PAC"/>
</dbReference>
<evidence type="ECO:0000259" key="14">
    <source>
        <dbReference type="PROSITE" id="PS50113"/>
    </source>
</evidence>
<dbReference type="InterPro" id="IPR035965">
    <property type="entry name" value="PAS-like_dom_sf"/>
</dbReference>
<dbReference type="CDD" id="cd00082">
    <property type="entry name" value="HisKA"/>
    <property type="match status" value="1"/>
</dbReference>
<dbReference type="Proteomes" id="UP000193006">
    <property type="component" value="Chromosome"/>
</dbReference>
<dbReference type="InterPro" id="IPR011006">
    <property type="entry name" value="CheY-like_superfamily"/>
</dbReference>
<name>A0A1X9MKR5_9BACI</name>
<dbReference type="SMART" id="SM00086">
    <property type="entry name" value="PAC"/>
    <property type="match status" value="2"/>
</dbReference>
<dbReference type="SMART" id="SM00091">
    <property type="entry name" value="PAS"/>
    <property type="match status" value="2"/>
</dbReference>
<dbReference type="PROSITE" id="PS50110">
    <property type="entry name" value="RESPONSE_REGULATORY"/>
    <property type="match status" value="1"/>
</dbReference>
<dbReference type="STRING" id="199441.BkAM31D_16165"/>
<keyword evidence="3 9" id="KW-0597">Phosphoprotein</keyword>
<dbReference type="SMART" id="SM00388">
    <property type="entry name" value="HisKA"/>
    <property type="match status" value="1"/>
</dbReference>
<comment type="catalytic activity">
    <reaction evidence="1">
        <text>ATP + protein L-histidine = ADP + protein N-phospho-L-histidine.</text>
        <dbReference type="EC" id="2.7.13.3"/>
    </reaction>
</comment>
<dbReference type="SUPFAM" id="SSF47384">
    <property type="entry name" value="Homodimeric domain of signal transducing histidine kinase"/>
    <property type="match status" value="1"/>
</dbReference>
<dbReference type="InterPro" id="IPR001789">
    <property type="entry name" value="Sig_transdc_resp-reg_receiver"/>
</dbReference>
<feature type="domain" description="Response regulatory" evidence="12">
    <location>
        <begin position="8"/>
        <end position="125"/>
    </location>
</feature>
<dbReference type="InterPro" id="IPR036890">
    <property type="entry name" value="HATPase_C_sf"/>
</dbReference>
<dbReference type="Pfam" id="PF13188">
    <property type="entry name" value="PAS_8"/>
    <property type="match status" value="1"/>
</dbReference>
<evidence type="ECO:0000256" key="2">
    <source>
        <dbReference type="ARBA" id="ARBA00012438"/>
    </source>
</evidence>
<gene>
    <name evidence="15" type="primary">kinE_5</name>
    <name evidence="15" type="ORF">BkAM31D_16165</name>
</gene>
<dbReference type="InterPro" id="IPR005467">
    <property type="entry name" value="His_kinase_dom"/>
</dbReference>
<keyword evidence="5" id="KW-0547">Nucleotide-binding</keyword>
<evidence type="ECO:0000256" key="4">
    <source>
        <dbReference type="ARBA" id="ARBA00022679"/>
    </source>
</evidence>
<dbReference type="SMART" id="SM00448">
    <property type="entry name" value="REC"/>
    <property type="match status" value="1"/>
</dbReference>
<feature type="domain" description="Histidine kinase" evidence="11">
    <location>
        <begin position="439"/>
        <end position="642"/>
    </location>
</feature>
<dbReference type="NCBIfam" id="TIGR00229">
    <property type="entry name" value="sensory_box"/>
    <property type="match status" value="2"/>
</dbReference>
<feature type="domain" description="PAC" evidence="14">
    <location>
        <begin position="227"/>
        <end position="277"/>
    </location>
</feature>
<evidence type="ECO:0000256" key="10">
    <source>
        <dbReference type="SAM" id="Coils"/>
    </source>
</evidence>
<dbReference type="InterPro" id="IPR036097">
    <property type="entry name" value="HisK_dim/P_sf"/>
</dbReference>
<dbReference type="EMBL" id="CP020814">
    <property type="protein sequence ID" value="ARK31262.1"/>
    <property type="molecule type" value="Genomic_DNA"/>
</dbReference>
<keyword evidence="6 15" id="KW-0418">Kinase</keyword>
<evidence type="ECO:0000256" key="3">
    <source>
        <dbReference type="ARBA" id="ARBA00022553"/>
    </source>
</evidence>
<dbReference type="InterPro" id="IPR004358">
    <property type="entry name" value="Sig_transdc_His_kin-like_C"/>
</dbReference>
<feature type="domain" description="PAS" evidence="13">
    <location>
        <begin position="165"/>
        <end position="213"/>
    </location>
</feature>
<sequence length="655" mass="73922">MEENQQVKILIVDDRPENILSLVAILRPLKYELITANSGEEALKHVLNHEFALILLDVQMPGLNGFQVAEIIKSRESSSHIPIIFVTAISQALEHVNQGYSVGAVDYIFKPFMPDILKAKVEALIKIYHYQKRLENQRELLAEQKQALEEANNKLRETTSQLRKSEALTRMIGDTSLDAIVTTDKEGYIISVNPATEKLFGYQSEVIVGENILKLVPSLQTREPSASVIEVEALRKDNGYFSAEVQIGQAEVDDMNFFVCTIRDITQRKVMEQQLREQNNNLERIVDEQTSELILVNQNLIHSEERFRKIFESSPNLMAIQSISTGQYITVNESFLATTGYDLEEIVGKTLECLQLELPNQKKLIHEKEDLHKGFRNVRIRFSSKKGELREGLLSTEIVKIQGEKCVISVITDITERVNFEKKLARMDRLNLIGEMAAGIAHKIRNPMTTVSGFLQISKSQMKYMKKEYLDLMIEELNRANTIITEFLTLAKNKSTDKKAKTLNSVINAIFPLLETEALLSNKIIHLDLNDCPEVLLDEKEIRQLILNIALNGLEAMEPGGCLTIATYLDSEGVVLAIEDEGKGIDTNILDKIGTPFFTTKDTGTGLGLAVCYSIASRHNAEIKISSSTRGTTFYISFNQVQSVSEYRELKESFQ</sequence>
<dbReference type="EC" id="2.7.13.3" evidence="2"/>
<dbReference type="Gene3D" id="3.30.565.10">
    <property type="entry name" value="Histidine kinase-like ATPase, C-terminal domain"/>
    <property type="match status" value="1"/>
</dbReference>
<dbReference type="CDD" id="cd00130">
    <property type="entry name" value="PAS"/>
    <property type="match status" value="2"/>
</dbReference>
<dbReference type="AlphaFoldDB" id="A0A1X9MKR5"/>
<protein>
    <recommendedName>
        <fullName evidence="2">histidine kinase</fullName>
        <ecNumber evidence="2">2.7.13.3</ecNumber>
    </recommendedName>
</protein>
<dbReference type="PANTHER" id="PTHR43065:SF46">
    <property type="entry name" value="C4-DICARBOXYLATE TRANSPORT SENSOR PROTEIN DCTB"/>
    <property type="match status" value="1"/>
</dbReference>
<accession>A0A1X9MKR5</accession>
<dbReference type="Gene3D" id="3.30.450.20">
    <property type="entry name" value="PAS domain"/>
    <property type="match status" value="2"/>
</dbReference>
<dbReference type="KEGG" id="bkw:BkAM31D_16165"/>
<evidence type="ECO:0000259" key="11">
    <source>
        <dbReference type="PROSITE" id="PS50109"/>
    </source>
</evidence>
<dbReference type="SUPFAM" id="SSF52172">
    <property type="entry name" value="CheY-like"/>
    <property type="match status" value="1"/>
</dbReference>
<dbReference type="GO" id="GO:0005524">
    <property type="term" value="F:ATP binding"/>
    <property type="evidence" value="ECO:0007669"/>
    <property type="project" value="UniProtKB-KW"/>
</dbReference>
<evidence type="ECO:0000256" key="5">
    <source>
        <dbReference type="ARBA" id="ARBA00022741"/>
    </source>
</evidence>
<evidence type="ECO:0000256" key="1">
    <source>
        <dbReference type="ARBA" id="ARBA00000085"/>
    </source>
</evidence>
<dbReference type="Gene3D" id="1.10.287.130">
    <property type="match status" value="1"/>
</dbReference>
<evidence type="ECO:0000313" key="15">
    <source>
        <dbReference type="EMBL" id="ARK31262.1"/>
    </source>
</evidence>
<dbReference type="PROSITE" id="PS50109">
    <property type="entry name" value="HIS_KIN"/>
    <property type="match status" value="1"/>
</dbReference>
<dbReference type="PROSITE" id="PS50112">
    <property type="entry name" value="PAS"/>
    <property type="match status" value="2"/>
</dbReference>
<organism evidence="15 16">
    <name type="scientific">Halalkalibacter krulwichiae</name>
    <dbReference type="NCBI Taxonomy" id="199441"/>
    <lineage>
        <taxon>Bacteria</taxon>
        <taxon>Bacillati</taxon>
        <taxon>Bacillota</taxon>
        <taxon>Bacilli</taxon>
        <taxon>Bacillales</taxon>
        <taxon>Bacillaceae</taxon>
        <taxon>Halalkalibacter</taxon>
    </lineage>
</organism>
<keyword evidence="4 15" id="KW-0808">Transferase</keyword>
<dbReference type="SMART" id="SM00387">
    <property type="entry name" value="HATPase_c"/>
    <property type="match status" value="1"/>
</dbReference>
<reference evidence="15 16" key="1">
    <citation type="submission" date="2017-04" db="EMBL/GenBank/DDBJ databases">
        <title>Bacillus krulwichiae AM31D Genome sequencing and assembly.</title>
        <authorList>
            <person name="Krulwich T.A."/>
            <person name="Anastor L."/>
            <person name="Ehrlich R."/>
            <person name="Ehrlich G.D."/>
            <person name="Janto B."/>
        </authorList>
    </citation>
    <scope>NUCLEOTIDE SEQUENCE [LARGE SCALE GENOMIC DNA]</scope>
    <source>
        <strain evidence="15 16">AM31D</strain>
    </source>
</reference>
<dbReference type="Pfam" id="PF13426">
    <property type="entry name" value="PAS_9"/>
    <property type="match status" value="1"/>
</dbReference>
<dbReference type="PRINTS" id="PR00344">
    <property type="entry name" value="BCTRLSENSOR"/>
</dbReference>
<evidence type="ECO:0000259" key="12">
    <source>
        <dbReference type="PROSITE" id="PS50110"/>
    </source>
</evidence>
<keyword evidence="7" id="KW-0067">ATP-binding</keyword>
<evidence type="ECO:0000256" key="9">
    <source>
        <dbReference type="PROSITE-ProRule" id="PRU00169"/>
    </source>
</evidence>
<evidence type="ECO:0000259" key="13">
    <source>
        <dbReference type="PROSITE" id="PS50112"/>
    </source>
</evidence>
<feature type="domain" description="PAS" evidence="13">
    <location>
        <begin position="303"/>
        <end position="378"/>
    </location>
</feature>
<dbReference type="Gene3D" id="3.40.50.2300">
    <property type="match status" value="1"/>
</dbReference>
<keyword evidence="8" id="KW-0902">Two-component regulatory system</keyword>